<feature type="transmembrane region" description="Helical" evidence="1">
    <location>
        <begin position="60"/>
        <end position="77"/>
    </location>
</feature>
<dbReference type="EMBL" id="CP003639">
    <property type="protein sequence ID" value="AFM41093.1"/>
    <property type="molecule type" value="Genomic_DNA"/>
</dbReference>
<proteinExistence type="predicted"/>
<sequence length="157" mass="16746">MTKIRDRIILGIISGLIGGVIITLMDYIFLIKGVVITSLHEMAARIYINRKEAKTPLGKLLGVIISMGFSVGGGLVMTELLTRSGKENLIAKGIFTGVTSGAIIPALLSGLNKNKIKAKNASTHLFYSLAHAVYGIVVILCCVKLGHPSLFDESPPN</sequence>
<gene>
    <name evidence="2" type="ordered locus">Desaci_2127</name>
</gene>
<dbReference type="HOGENOM" id="CLU_122311_0_0_9"/>
<dbReference type="OrthoDB" id="1798117at2"/>
<dbReference type="RefSeq" id="WP_014827096.1">
    <property type="nucleotide sequence ID" value="NC_018068.1"/>
</dbReference>
<keyword evidence="1" id="KW-1133">Transmembrane helix</keyword>
<protein>
    <submittedName>
        <fullName evidence="2">Uncharacterized protein</fullName>
    </submittedName>
</protein>
<feature type="transmembrane region" description="Helical" evidence="1">
    <location>
        <begin position="89"/>
        <end position="112"/>
    </location>
</feature>
<dbReference type="Proteomes" id="UP000002892">
    <property type="component" value="Chromosome"/>
</dbReference>
<evidence type="ECO:0000313" key="3">
    <source>
        <dbReference type="Proteomes" id="UP000002892"/>
    </source>
</evidence>
<accession>I4D5L9</accession>
<evidence type="ECO:0000313" key="2">
    <source>
        <dbReference type="EMBL" id="AFM41093.1"/>
    </source>
</evidence>
<keyword evidence="3" id="KW-1185">Reference proteome</keyword>
<organism evidence="2 3">
    <name type="scientific">Desulfosporosinus acidiphilus (strain DSM 22704 / JCM 16185 / SJ4)</name>
    <dbReference type="NCBI Taxonomy" id="646529"/>
    <lineage>
        <taxon>Bacteria</taxon>
        <taxon>Bacillati</taxon>
        <taxon>Bacillota</taxon>
        <taxon>Clostridia</taxon>
        <taxon>Eubacteriales</taxon>
        <taxon>Desulfitobacteriaceae</taxon>
        <taxon>Desulfosporosinus</taxon>
    </lineage>
</organism>
<dbReference type="KEGG" id="dai:Desaci_2127"/>
<feature type="transmembrane region" description="Helical" evidence="1">
    <location>
        <begin position="124"/>
        <end position="147"/>
    </location>
</feature>
<reference evidence="2 3" key="1">
    <citation type="journal article" date="2012" name="J. Bacteriol.">
        <title>Complete genome sequences of Desulfosporosinus orientis DSM765T, Desulfosporosinus youngiae DSM17734T, Desulfosporosinus meridiei DSM13257T, and Desulfosporosinus acidiphilus DSM22704T.</title>
        <authorList>
            <person name="Pester M."/>
            <person name="Brambilla E."/>
            <person name="Alazard D."/>
            <person name="Rattei T."/>
            <person name="Weinmaier T."/>
            <person name="Han J."/>
            <person name="Lucas S."/>
            <person name="Lapidus A."/>
            <person name="Cheng J.F."/>
            <person name="Goodwin L."/>
            <person name="Pitluck S."/>
            <person name="Peters L."/>
            <person name="Ovchinnikova G."/>
            <person name="Teshima H."/>
            <person name="Detter J.C."/>
            <person name="Han C.S."/>
            <person name="Tapia R."/>
            <person name="Land M.L."/>
            <person name="Hauser L."/>
            <person name="Kyrpides N.C."/>
            <person name="Ivanova N.N."/>
            <person name="Pagani I."/>
            <person name="Huntmann M."/>
            <person name="Wei C.L."/>
            <person name="Davenport K.W."/>
            <person name="Daligault H."/>
            <person name="Chain P.S."/>
            <person name="Chen A."/>
            <person name="Mavromatis K."/>
            <person name="Markowitz V."/>
            <person name="Szeto E."/>
            <person name="Mikhailova N."/>
            <person name="Pati A."/>
            <person name="Wagner M."/>
            <person name="Woyke T."/>
            <person name="Ollivier B."/>
            <person name="Klenk H.P."/>
            <person name="Spring S."/>
            <person name="Loy A."/>
        </authorList>
    </citation>
    <scope>NUCLEOTIDE SEQUENCE [LARGE SCALE GENOMIC DNA]</scope>
    <source>
        <strain evidence="3">DSM 22704 / JCM 16185 / SJ4</strain>
    </source>
</reference>
<keyword evidence="1" id="KW-0812">Transmembrane</keyword>
<keyword evidence="1" id="KW-0472">Membrane</keyword>
<feature type="transmembrane region" description="Helical" evidence="1">
    <location>
        <begin position="7"/>
        <end position="24"/>
    </location>
</feature>
<dbReference type="AlphaFoldDB" id="I4D5L9"/>
<evidence type="ECO:0000256" key="1">
    <source>
        <dbReference type="SAM" id="Phobius"/>
    </source>
</evidence>
<name>I4D5L9_DESAJ</name>